<organism evidence="1 2">
    <name type="scientific">Bifidobacterium reuteri DSM 23975</name>
    <dbReference type="NCBI Taxonomy" id="1437610"/>
    <lineage>
        <taxon>Bacteria</taxon>
        <taxon>Bacillati</taxon>
        <taxon>Actinomycetota</taxon>
        <taxon>Actinomycetes</taxon>
        <taxon>Bifidobacteriales</taxon>
        <taxon>Bifidobacteriaceae</taxon>
        <taxon>Bifidobacterium</taxon>
    </lineage>
</organism>
<dbReference type="eggNOG" id="ENOG502Z7UD">
    <property type="taxonomic scope" value="Bacteria"/>
</dbReference>
<reference evidence="1 2" key="1">
    <citation type="submission" date="2014-03" db="EMBL/GenBank/DDBJ databases">
        <title>Genomics of Bifidobacteria.</title>
        <authorList>
            <person name="Ventura M."/>
            <person name="Milani C."/>
            <person name="Lugli G.A."/>
        </authorList>
    </citation>
    <scope>NUCLEOTIDE SEQUENCE [LARGE SCALE GENOMIC DNA]</scope>
    <source>
        <strain evidence="1 2">DSM 23975</strain>
    </source>
</reference>
<dbReference type="EMBL" id="JGZK01000003">
    <property type="protein sequence ID" value="KFI87074.1"/>
    <property type="molecule type" value="Genomic_DNA"/>
</dbReference>
<accession>A0A087CUX4</accession>
<sequence length="227" mass="26047">MNNVARDEAFYQDAVAYRLLLHSHSFRTSKGFRQFRVAGSIADTVIINGRGTVYEIKSDLDTFERLEGQLRDYYTVFSYVNVVIPEEKLACLRECLAAMPEFGKHVGIYVMTRRNALKCVLKPSEHNDALSLIELLKVLRKPEYTKILQTEFGAVPDVSPAMFYGACREMFLTIPVLKAQSLVMNAVKQRNAWTREDLERFPEESRISLYFAYDKMRSVPEIGALRA</sequence>
<name>A0A087CUX4_9BIFI</name>
<dbReference type="AlphaFoldDB" id="A0A087CUX4"/>
<proteinExistence type="predicted"/>
<protein>
    <submittedName>
        <fullName evidence="1">SepS16A protein</fullName>
    </submittedName>
</protein>
<dbReference type="NCBIfam" id="NF033832">
    <property type="entry name" value="sce7726_fam"/>
    <property type="match status" value="1"/>
</dbReference>
<evidence type="ECO:0000313" key="1">
    <source>
        <dbReference type="EMBL" id="KFI87074.1"/>
    </source>
</evidence>
<dbReference type="InterPro" id="IPR047729">
    <property type="entry name" value="Sce7726-like"/>
</dbReference>
<dbReference type="STRING" id="1437610.BREU_0092"/>
<keyword evidence="2" id="KW-1185">Reference proteome</keyword>
<evidence type="ECO:0000313" key="2">
    <source>
        <dbReference type="Proteomes" id="UP000028984"/>
    </source>
</evidence>
<gene>
    <name evidence="1" type="ORF">BREU_0092</name>
</gene>
<comment type="caution">
    <text evidence="1">The sequence shown here is derived from an EMBL/GenBank/DDBJ whole genome shotgun (WGS) entry which is preliminary data.</text>
</comment>
<dbReference type="RefSeq" id="WP_052382002.1">
    <property type="nucleotide sequence ID" value="NZ_JDUW01000001.1"/>
</dbReference>
<dbReference type="Proteomes" id="UP000028984">
    <property type="component" value="Unassembled WGS sequence"/>
</dbReference>